<dbReference type="Proteomes" id="UP000321389">
    <property type="component" value="Chromosome"/>
</dbReference>
<evidence type="ECO:0000256" key="1">
    <source>
        <dbReference type="ARBA" id="ARBA00009437"/>
    </source>
</evidence>
<accession>A0A5B8L266</accession>
<keyword evidence="3" id="KW-0238">DNA-binding</keyword>
<evidence type="ECO:0000259" key="5">
    <source>
        <dbReference type="PROSITE" id="PS50931"/>
    </source>
</evidence>
<dbReference type="InterPro" id="IPR000847">
    <property type="entry name" value="LysR_HTH_N"/>
</dbReference>
<dbReference type="PANTHER" id="PTHR30537:SF3">
    <property type="entry name" value="TRANSCRIPTIONAL REGULATORY PROTEIN"/>
    <property type="match status" value="1"/>
</dbReference>
<dbReference type="RefSeq" id="WP_146300662.1">
    <property type="nucleotide sequence ID" value="NZ_CP042301.2"/>
</dbReference>
<dbReference type="Gene3D" id="1.10.10.10">
    <property type="entry name" value="Winged helix-like DNA-binding domain superfamily/Winged helix DNA-binding domain"/>
    <property type="match status" value="1"/>
</dbReference>
<protein>
    <submittedName>
        <fullName evidence="6">LysR family transcriptional regulator</fullName>
    </submittedName>
</protein>
<reference evidence="6" key="1">
    <citation type="submission" date="2020-04" db="EMBL/GenBank/DDBJ databases">
        <title>Nitratireductor sp. nov. isolated from mangrove soil.</title>
        <authorList>
            <person name="Ye Y."/>
        </authorList>
    </citation>
    <scope>NUCLEOTIDE SEQUENCE</scope>
    <source>
        <strain evidence="6">SY7</strain>
    </source>
</reference>
<dbReference type="AlphaFoldDB" id="A0A5B8L266"/>
<evidence type="ECO:0000313" key="7">
    <source>
        <dbReference type="Proteomes" id="UP000321389"/>
    </source>
</evidence>
<gene>
    <name evidence="6" type="ORF">FQ775_17455</name>
</gene>
<dbReference type="InterPro" id="IPR058163">
    <property type="entry name" value="LysR-type_TF_proteobact-type"/>
</dbReference>
<dbReference type="Pfam" id="PF00126">
    <property type="entry name" value="HTH_1"/>
    <property type="match status" value="1"/>
</dbReference>
<evidence type="ECO:0000256" key="4">
    <source>
        <dbReference type="ARBA" id="ARBA00023163"/>
    </source>
</evidence>
<dbReference type="Pfam" id="PF03466">
    <property type="entry name" value="LysR_substrate"/>
    <property type="match status" value="1"/>
</dbReference>
<dbReference type="InterPro" id="IPR036390">
    <property type="entry name" value="WH_DNA-bd_sf"/>
</dbReference>
<dbReference type="InterPro" id="IPR005119">
    <property type="entry name" value="LysR_subst-bd"/>
</dbReference>
<dbReference type="SUPFAM" id="SSF46785">
    <property type="entry name" value="Winged helix' DNA-binding domain"/>
    <property type="match status" value="1"/>
</dbReference>
<evidence type="ECO:0000256" key="2">
    <source>
        <dbReference type="ARBA" id="ARBA00023015"/>
    </source>
</evidence>
<feature type="domain" description="HTH lysR-type" evidence="5">
    <location>
        <begin position="4"/>
        <end position="61"/>
    </location>
</feature>
<dbReference type="Gene3D" id="3.40.190.290">
    <property type="match status" value="1"/>
</dbReference>
<dbReference type="PANTHER" id="PTHR30537">
    <property type="entry name" value="HTH-TYPE TRANSCRIPTIONAL REGULATOR"/>
    <property type="match status" value="1"/>
</dbReference>
<sequence>MSDFDWNQARAFHATAETGSLSAGARKLGLTQPTLSRQVAALEAQMGVTLFERVGKRLVLTESGHDLLDHVRAMREAADAMALAASGRSQTIAGRVSISASDGIAVHVLPDIVERIRVDAPQIVLEIVASNALSDLRRREADIAIRHVRPEQPDLIGRLVRETTASLYASPDWVARHGLPEAPVDLADACFVGFDADGRFVEHLVSVGLPVSAENFQLISENSLVVWELVKRGLGLTFMLREVAEQTPGMIRLLPELDVTSIPYWLVTHRELRTSRRIRIVYDILAEELGR</sequence>
<keyword evidence="7" id="KW-1185">Reference proteome</keyword>
<dbReference type="KEGG" id="niy:FQ775_17455"/>
<dbReference type="SUPFAM" id="SSF53850">
    <property type="entry name" value="Periplasmic binding protein-like II"/>
    <property type="match status" value="1"/>
</dbReference>
<keyword evidence="4" id="KW-0804">Transcription</keyword>
<dbReference type="FunFam" id="1.10.10.10:FF:000001">
    <property type="entry name" value="LysR family transcriptional regulator"/>
    <property type="match status" value="1"/>
</dbReference>
<evidence type="ECO:0000256" key="3">
    <source>
        <dbReference type="ARBA" id="ARBA00023125"/>
    </source>
</evidence>
<dbReference type="PRINTS" id="PR00039">
    <property type="entry name" value="HTHLYSR"/>
</dbReference>
<dbReference type="InterPro" id="IPR036388">
    <property type="entry name" value="WH-like_DNA-bd_sf"/>
</dbReference>
<name>A0A5B8L266_9HYPH</name>
<dbReference type="GO" id="GO:0006351">
    <property type="term" value="P:DNA-templated transcription"/>
    <property type="evidence" value="ECO:0007669"/>
    <property type="project" value="TreeGrafter"/>
</dbReference>
<keyword evidence="2" id="KW-0805">Transcription regulation</keyword>
<dbReference type="OrthoDB" id="9798121at2"/>
<dbReference type="EMBL" id="CP042301">
    <property type="protein sequence ID" value="QDZ02021.1"/>
    <property type="molecule type" value="Genomic_DNA"/>
</dbReference>
<dbReference type="PROSITE" id="PS50931">
    <property type="entry name" value="HTH_LYSR"/>
    <property type="match status" value="1"/>
</dbReference>
<evidence type="ECO:0000313" key="6">
    <source>
        <dbReference type="EMBL" id="QDZ02021.1"/>
    </source>
</evidence>
<proteinExistence type="inferred from homology"/>
<comment type="similarity">
    <text evidence="1">Belongs to the LysR transcriptional regulatory family.</text>
</comment>
<organism evidence="6 7">
    <name type="scientific">Nitratireductor mangrovi</name>
    <dbReference type="NCBI Taxonomy" id="2599600"/>
    <lineage>
        <taxon>Bacteria</taxon>
        <taxon>Pseudomonadati</taxon>
        <taxon>Pseudomonadota</taxon>
        <taxon>Alphaproteobacteria</taxon>
        <taxon>Hyphomicrobiales</taxon>
        <taxon>Phyllobacteriaceae</taxon>
        <taxon>Nitratireductor</taxon>
    </lineage>
</organism>
<dbReference type="GO" id="GO:0043565">
    <property type="term" value="F:sequence-specific DNA binding"/>
    <property type="evidence" value="ECO:0007669"/>
    <property type="project" value="TreeGrafter"/>
</dbReference>
<dbReference type="GO" id="GO:0003700">
    <property type="term" value="F:DNA-binding transcription factor activity"/>
    <property type="evidence" value="ECO:0007669"/>
    <property type="project" value="InterPro"/>
</dbReference>